<dbReference type="AlphaFoldDB" id="A0A4R2NGK7"/>
<comment type="caution">
    <text evidence="2">The sequence shown here is derived from an EMBL/GenBank/DDBJ whole genome shotgun (WGS) entry which is preliminary data.</text>
</comment>
<keyword evidence="3" id="KW-1185">Reference proteome</keyword>
<dbReference type="OrthoDB" id="391735at2"/>
<dbReference type="SUPFAM" id="SSF54427">
    <property type="entry name" value="NTF2-like"/>
    <property type="match status" value="1"/>
</dbReference>
<gene>
    <name evidence="2" type="ORF">EV674_101116</name>
</gene>
<dbReference type="RefSeq" id="WP_119012419.1">
    <property type="nucleotide sequence ID" value="NZ_QXNC01000005.1"/>
</dbReference>
<dbReference type="EMBL" id="SLXH01000001">
    <property type="protein sequence ID" value="TCP20467.1"/>
    <property type="molecule type" value="Genomic_DNA"/>
</dbReference>
<feature type="domain" description="SnoaL-like" evidence="1">
    <location>
        <begin position="9"/>
        <end position="116"/>
    </location>
</feature>
<protein>
    <submittedName>
        <fullName evidence="2">SnoaL-like protein</fullName>
    </submittedName>
</protein>
<evidence type="ECO:0000313" key="2">
    <source>
        <dbReference type="EMBL" id="TCP20467.1"/>
    </source>
</evidence>
<name>A0A4R2NGK7_9BURK</name>
<proteinExistence type="predicted"/>
<reference evidence="2 3" key="1">
    <citation type="submission" date="2019-03" db="EMBL/GenBank/DDBJ databases">
        <title>Genomic Encyclopedia of Type Strains, Phase IV (KMG-IV): sequencing the most valuable type-strain genomes for metagenomic binning, comparative biology and taxonomic classification.</title>
        <authorList>
            <person name="Goeker M."/>
        </authorList>
    </citation>
    <scope>NUCLEOTIDE SEQUENCE [LARGE SCALE GENOMIC DNA]</scope>
    <source>
        <strain evidence="2 3">DSM 1837</strain>
    </source>
</reference>
<dbReference type="Gene3D" id="3.10.450.50">
    <property type="match status" value="1"/>
</dbReference>
<accession>A0A4R2NGK7</accession>
<evidence type="ECO:0000313" key="3">
    <source>
        <dbReference type="Proteomes" id="UP000295182"/>
    </source>
</evidence>
<dbReference type="Proteomes" id="UP000295182">
    <property type="component" value="Unassembled WGS sequence"/>
</dbReference>
<evidence type="ECO:0000259" key="1">
    <source>
        <dbReference type="Pfam" id="PF12680"/>
    </source>
</evidence>
<organism evidence="2 3">
    <name type="scientific">Simplicispira metamorpha</name>
    <dbReference type="NCBI Taxonomy" id="80881"/>
    <lineage>
        <taxon>Bacteria</taxon>
        <taxon>Pseudomonadati</taxon>
        <taxon>Pseudomonadota</taxon>
        <taxon>Betaproteobacteria</taxon>
        <taxon>Burkholderiales</taxon>
        <taxon>Comamonadaceae</taxon>
        <taxon>Simplicispira</taxon>
    </lineage>
</organism>
<dbReference type="Pfam" id="PF12680">
    <property type="entry name" value="SnoaL_2"/>
    <property type="match status" value="1"/>
</dbReference>
<dbReference type="InterPro" id="IPR032710">
    <property type="entry name" value="NTF2-like_dom_sf"/>
</dbReference>
<sequence length="162" mass="18025">MHPNAQTLHRFYTAFSQLDHARMAACYAPEATFDDEAFSLQGREQVAGMWRMLCSASQKPGAAQHWKLEFSGIEADASGGRAHWQARYLFSATGRVVHNVVDGVFTFTPDGLIATHRDRFSFWRWARQALGAPGVLLGWSPSLKRKVRSTAAGNLKKFLAQG</sequence>
<dbReference type="InterPro" id="IPR037401">
    <property type="entry name" value="SnoaL-like"/>
</dbReference>